<dbReference type="Proteomes" id="UP000317365">
    <property type="component" value="Chromosome"/>
</dbReference>
<feature type="domain" description="CBS" evidence="3">
    <location>
        <begin position="76"/>
        <end position="131"/>
    </location>
</feature>
<evidence type="ECO:0000313" key="5">
    <source>
        <dbReference type="Proteomes" id="UP000317365"/>
    </source>
</evidence>
<dbReference type="PROSITE" id="PS51371">
    <property type="entry name" value="CBS"/>
    <property type="match status" value="2"/>
</dbReference>
<dbReference type="EMBL" id="CP036282">
    <property type="protein sequence ID" value="QDL53502.1"/>
    <property type="molecule type" value="Genomic_DNA"/>
</dbReference>
<evidence type="ECO:0000313" key="4">
    <source>
        <dbReference type="EMBL" id="QDL53502.1"/>
    </source>
</evidence>
<evidence type="ECO:0000259" key="3">
    <source>
        <dbReference type="PROSITE" id="PS51371"/>
    </source>
</evidence>
<dbReference type="RefSeq" id="WP_142809449.1">
    <property type="nucleotide sequence ID" value="NZ_CP036282.1"/>
</dbReference>
<organism evidence="4 5">
    <name type="scientific">Rhodoferax aquaticus</name>
    <dbReference type="NCBI Taxonomy" id="2527691"/>
    <lineage>
        <taxon>Bacteria</taxon>
        <taxon>Pseudomonadati</taxon>
        <taxon>Pseudomonadota</taxon>
        <taxon>Betaproteobacteria</taxon>
        <taxon>Burkholderiales</taxon>
        <taxon>Comamonadaceae</taxon>
        <taxon>Rhodoferax</taxon>
    </lineage>
</organism>
<dbReference type="CDD" id="cd04623">
    <property type="entry name" value="CBS_pair_bac_euk"/>
    <property type="match status" value="1"/>
</dbReference>
<dbReference type="Gene3D" id="3.10.580.10">
    <property type="entry name" value="CBS-domain"/>
    <property type="match status" value="1"/>
</dbReference>
<dbReference type="SMART" id="SM00116">
    <property type="entry name" value="CBS"/>
    <property type="match status" value="2"/>
</dbReference>
<feature type="domain" description="CBS" evidence="3">
    <location>
        <begin position="8"/>
        <end position="70"/>
    </location>
</feature>
<accession>A0A515ELG7</accession>
<proteinExistence type="predicted"/>
<dbReference type="InterPro" id="IPR044725">
    <property type="entry name" value="CBSX3_CBS_dom"/>
</dbReference>
<keyword evidence="1 2" id="KW-0129">CBS domain</keyword>
<name>A0A515ELG7_9BURK</name>
<keyword evidence="5" id="KW-1185">Reference proteome</keyword>
<dbReference type="InterPro" id="IPR000644">
    <property type="entry name" value="CBS_dom"/>
</dbReference>
<sequence length="142" mass="15925">MRPILDLLKKRDANVWSLSPSDSVFDALQQLANHNVGAMMVMDQGRLVGVFSERDYTRKIALAGKSSRDTEVRDIMTANVITVTPQTRTRDCMALMSQKKIRHLPIAEGDKVLGMISIRDIMDDIIADHELTISHLQSYIAS</sequence>
<dbReference type="InterPro" id="IPR046342">
    <property type="entry name" value="CBS_dom_sf"/>
</dbReference>
<evidence type="ECO:0000256" key="1">
    <source>
        <dbReference type="ARBA" id="ARBA00023122"/>
    </source>
</evidence>
<evidence type="ECO:0000256" key="2">
    <source>
        <dbReference type="PROSITE-ProRule" id="PRU00703"/>
    </source>
</evidence>
<reference evidence="5" key="1">
    <citation type="submission" date="2019-02" db="EMBL/GenBank/DDBJ databases">
        <title>Complete genome sequence of Rhodoferax sp. Gr-4.</title>
        <authorList>
            <person name="Jin L."/>
        </authorList>
    </citation>
    <scope>NUCLEOTIDE SEQUENCE [LARGE SCALE GENOMIC DNA]</scope>
    <source>
        <strain evidence="5">Gr-4</strain>
    </source>
</reference>
<dbReference type="Pfam" id="PF00571">
    <property type="entry name" value="CBS"/>
    <property type="match status" value="2"/>
</dbReference>
<dbReference type="AlphaFoldDB" id="A0A515ELG7"/>
<protein>
    <submittedName>
        <fullName evidence="4">CBS domain-containing protein</fullName>
    </submittedName>
</protein>
<dbReference type="KEGG" id="rhg:EXZ61_04545"/>
<dbReference type="PANTHER" id="PTHR43080">
    <property type="entry name" value="CBS DOMAIN-CONTAINING PROTEIN CBSX3, MITOCHONDRIAL"/>
    <property type="match status" value="1"/>
</dbReference>
<dbReference type="InterPro" id="IPR051257">
    <property type="entry name" value="Diverse_CBS-Domain"/>
</dbReference>
<dbReference type="SUPFAM" id="SSF54631">
    <property type="entry name" value="CBS-domain pair"/>
    <property type="match status" value="1"/>
</dbReference>
<reference evidence="5" key="2">
    <citation type="journal article" date="2020" name="Int. J. Syst. Evol. Microbiol.">
        <title>Genomic insights into a novel species Rhodoferax aquaticus sp. nov., isolated from freshwater.</title>
        <authorList>
            <person name="Li T."/>
            <person name="Zhuo Y."/>
            <person name="Jin C.Z."/>
            <person name="Wu X."/>
            <person name="Ko S.R."/>
            <person name="Jin F.J."/>
            <person name="Ahn C.Y."/>
            <person name="Oh H.M."/>
            <person name="Lee H.G."/>
            <person name="Jin L."/>
        </authorList>
    </citation>
    <scope>NUCLEOTIDE SEQUENCE [LARGE SCALE GENOMIC DNA]</scope>
    <source>
        <strain evidence="5">Gr-4</strain>
    </source>
</reference>
<gene>
    <name evidence="4" type="ORF">EXZ61_04545</name>
</gene>
<dbReference type="PANTHER" id="PTHR43080:SF2">
    <property type="entry name" value="CBS DOMAIN-CONTAINING PROTEIN"/>
    <property type="match status" value="1"/>
</dbReference>